<comment type="caution">
    <text evidence="2">The sequence shown here is derived from an EMBL/GenBank/DDBJ whole genome shotgun (WGS) entry which is preliminary data.</text>
</comment>
<evidence type="ECO:0000259" key="1">
    <source>
        <dbReference type="Pfam" id="PF01261"/>
    </source>
</evidence>
<dbReference type="PANTHER" id="PTHR12110:SF41">
    <property type="entry name" value="INOSOSE DEHYDRATASE"/>
    <property type="match status" value="1"/>
</dbReference>
<dbReference type="Proteomes" id="UP001589896">
    <property type="component" value="Unassembled WGS sequence"/>
</dbReference>
<dbReference type="InterPro" id="IPR013022">
    <property type="entry name" value="Xyl_isomerase-like_TIM-brl"/>
</dbReference>
<name>A0ABV6RNN5_9GAMM</name>
<dbReference type="InterPro" id="IPR050312">
    <property type="entry name" value="IolE/XylAMocC-like"/>
</dbReference>
<keyword evidence="2" id="KW-0413">Isomerase</keyword>
<dbReference type="GO" id="GO:0016853">
    <property type="term" value="F:isomerase activity"/>
    <property type="evidence" value="ECO:0007669"/>
    <property type="project" value="UniProtKB-KW"/>
</dbReference>
<dbReference type="PANTHER" id="PTHR12110">
    <property type="entry name" value="HYDROXYPYRUVATE ISOMERASE"/>
    <property type="match status" value="1"/>
</dbReference>
<dbReference type="RefSeq" id="WP_386667791.1">
    <property type="nucleotide sequence ID" value="NZ_JBHLTG010000002.1"/>
</dbReference>
<dbReference type="Gene3D" id="3.20.20.150">
    <property type="entry name" value="Divalent-metal-dependent TIM barrel enzymes"/>
    <property type="match status" value="1"/>
</dbReference>
<sequence>MTFKLSFMGANLVAQQLDWNMTEGWNQGDTAANEHYRPIETFEERFDAFVASAVELGFDTVDVWHPQLNYAWATDEHIEAAQRVLAKHGVTVASYGSYYGDTPDEVRSAARVAKALGTRILGGQTKVLSTDRAALLDVLEETDTVLAFENHPQKSAQELLDQIGADSGGRIGAAVDTGWFGTQGFDAAQAIRELGSRVLYVHLKDIRAAGAHDTCALGDGIVPVRECLTALEEIGYTGTISIEHEPEHYNPYPEVELSRRRVLEWMGQA</sequence>
<reference evidence="2 3" key="1">
    <citation type="submission" date="2024-09" db="EMBL/GenBank/DDBJ databases">
        <authorList>
            <person name="Sun Q."/>
            <person name="Mori K."/>
        </authorList>
    </citation>
    <scope>NUCLEOTIDE SEQUENCE [LARGE SCALE GENOMIC DNA]</scope>
    <source>
        <strain evidence="2 3">KCTC 23076</strain>
    </source>
</reference>
<organism evidence="2 3">
    <name type="scientific">Lysobacter korlensis</name>
    <dbReference type="NCBI Taxonomy" id="553636"/>
    <lineage>
        <taxon>Bacteria</taxon>
        <taxon>Pseudomonadati</taxon>
        <taxon>Pseudomonadota</taxon>
        <taxon>Gammaproteobacteria</taxon>
        <taxon>Lysobacterales</taxon>
        <taxon>Lysobacteraceae</taxon>
        <taxon>Lysobacter</taxon>
    </lineage>
</organism>
<accession>A0ABV6RNN5</accession>
<evidence type="ECO:0000313" key="2">
    <source>
        <dbReference type="EMBL" id="MFC0678174.1"/>
    </source>
</evidence>
<feature type="domain" description="Xylose isomerase-like TIM barrel" evidence="1">
    <location>
        <begin position="51"/>
        <end position="254"/>
    </location>
</feature>
<proteinExistence type="predicted"/>
<dbReference type="Pfam" id="PF01261">
    <property type="entry name" value="AP_endonuc_2"/>
    <property type="match status" value="1"/>
</dbReference>
<keyword evidence="3" id="KW-1185">Reference proteome</keyword>
<protein>
    <submittedName>
        <fullName evidence="2">Sugar phosphate isomerase/epimerase family protein</fullName>
    </submittedName>
</protein>
<gene>
    <name evidence="2" type="ORF">ACFFGH_10015</name>
</gene>
<dbReference type="SUPFAM" id="SSF51658">
    <property type="entry name" value="Xylose isomerase-like"/>
    <property type="match status" value="1"/>
</dbReference>
<evidence type="ECO:0000313" key="3">
    <source>
        <dbReference type="Proteomes" id="UP001589896"/>
    </source>
</evidence>
<dbReference type="InterPro" id="IPR036237">
    <property type="entry name" value="Xyl_isomerase-like_sf"/>
</dbReference>
<dbReference type="EMBL" id="JBHLTG010000002">
    <property type="protein sequence ID" value="MFC0678174.1"/>
    <property type="molecule type" value="Genomic_DNA"/>
</dbReference>